<sequence>MPLNNNTPSYSHPRNSNIIFNFILHLLTTTSSSILSKSQNLSRK</sequence>
<dbReference type="Proteomes" id="UP000447434">
    <property type="component" value="Chromosome 15"/>
</dbReference>
<dbReference type="AlphaFoldDB" id="A0A6A4P061"/>
<gene>
    <name evidence="1" type="ORF">Lalb_Chr15g0088951</name>
</gene>
<protein>
    <submittedName>
        <fullName evidence="1">Uncharacterized protein</fullName>
    </submittedName>
</protein>
<evidence type="ECO:0000313" key="1">
    <source>
        <dbReference type="EMBL" id="KAE9599196.1"/>
    </source>
</evidence>
<reference evidence="2" key="1">
    <citation type="journal article" date="2020" name="Nat. Commun.">
        <title>Genome sequence of the cluster root forming white lupin.</title>
        <authorList>
            <person name="Hufnagel B."/>
            <person name="Marques A."/>
            <person name="Soriano A."/>
            <person name="Marques L."/>
            <person name="Divol F."/>
            <person name="Doumas P."/>
            <person name="Sallet E."/>
            <person name="Mancinotti D."/>
            <person name="Carrere S."/>
            <person name="Marande W."/>
            <person name="Arribat S."/>
            <person name="Keller J."/>
            <person name="Huneau C."/>
            <person name="Blein T."/>
            <person name="Aime D."/>
            <person name="Laguerre M."/>
            <person name="Taylor J."/>
            <person name="Schubert V."/>
            <person name="Nelson M."/>
            <person name="Geu-Flores F."/>
            <person name="Crespi M."/>
            <person name="Gallardo-Guerrero K."/>
            <person name="Delaux P.-M."/>
            <person name="Salse J."/>
            <person name="Berges H."/>
            <person name="Guyot R."/>
            <person name="Gouzy J."/>
            <person name="Peret B."/>
        </authorList>
    </citation>
    <scope>NUCLEOTIDE SEQUENCE [LARGE SCALE GENOMIC DNA]</scope>
    <source>
        <strain evidence="2">cv. Amiga</strain>
    </source>
</reference>
<comment type="caution">
    <text evidence="1">The sequence shown here is derived from an EMBL/GenBank/DDBJ whole genome shotgun (WGS) entry which is preliminary data.</text>
</comment>
<dbReference type="EMBL" id="WOCE01000015">
    <property type="protein sequence ID" value="KAE9599196.1"/>
    <property type="molecule type" value="Genomic_DNA"/>
</dbReference>
<evidence type="ECO:0000313" key="2">
    <source>
        <dbReference type="Proteomes" id="UP000447434"/>
    </source>
</evidence>
<accession>A0A6A4P061</accession>
<organism evidence="1 2">
    <name type="scientific">Lupinus albus</name>
    <name type="common">White lupine</name>
    <name type="synonym">Lupinus termis</name>
    <dbReference type="NCBI Taxonomy" id="3870"/>
    <lineage>
        <taxon>Eukaryota</taxon>
        <taxon>Viridiplantae</taxon>
        <taxon>Streptophyta</taxon>
        <taxon>Embryophyta</taxon>
        <taxon>Tracheophyta</taxon>
        <taxon>Spermatophyta</taxon>
        <taxon>Magnoliopsida</taxon>
        <taxon>eudicotyledons</taxon>
        <taxon>Gunneridae</taxon>
        <taxon>Pentapetalae</taxon>
        <taxon>rosids</taxon>
        <taxon>fabids</taxon>
        <taxon>Fabales</taxon>
        <taxon>Fabaceae</taxon>
        <taxon>Papilionoideae</taxon>
        <taxon>50 kb inversion clade</taxon>
        <taxon>genistoids sensu lato</taxon>
        <taxon>core genistoids</taxon>
        <taxon>Genisteae</taxon>
        <taxon>Lupinus</taxon>
    </lineage>
</organism>
<name>A0A6A4P061_LUPAL</name>
<proteinExistence type="predicted"/>
<keyword evidence="2" id="KW-1185">Reference proteome</keyword>